<organism evidence="1 2">
    <name type="scientific">Ralstonia phage RP12</name>
    <dbReference type="NCBI Taxonomy" id="1923889"/>
    <lineage>
        <taxon>Viruses</taxon>
        <taxon>Duplodnaviria</taxon>
        <taxon>Heunggongvirae</taxon>
        <taxon>Uroviricota</taxon>
        <taxon>Caudoviricetes</taxon>
        <taxon>Chimalliviridae</taxon>
        <taxon>Ripduovirus</taxon>
        <taxon>Ripduovirus RP12</taxon>
    </lineage>
</organism>
<name>A0A1L7N0K4_9CAUD</name>
<evidence type="ECO:0000313" key="2">
    <source>
        <dbReference type="Proteomes" id="UP000222831"/>
    </source>
</evidence>
<dbReference type="KEGG" id="vg:40074413"/>
<sequence length="198" mass="22445">MLILLLFWLGMMTMNIKIDPAFPEVANIGLTSIAVVLNDLFKKYEQTSSLEDSIAVSKGLFALPFLKYQAKRIHLKGNSSKKPMYCDARLVAYSKKLDDERECLRFLHAHRCVEKEEVLKQIPALVREAHFDADGEITFHQLLDTLSGIKADKINYHYSACTCEGSTSYRIGVIHEFGPEGNPYCVITCYFVIDNGEK</sequence>
<dbReference type="RefSeq" id="YP_009598711.1">
    <property type="nucleotide sequence ID" value="NC_041911.1"/>
</dbReference>
<evidence type="ECO:0000313" key="1">
    <source>
        <dbReference type="EMBL" id="BAW18992.1"/>
    </source>
</evidence>
<dbReference type="EMBL" id="AP017924">
    <property type="protein sequence ID" value="BAW18992.1"/>
    <property type="molecule type" value="Genomic_DNA"/>
</dbReference>
<dbReference type="Proteomes" id="UP000222831">
    <property type="component" value="Segment"/>
</dbReference>
<protein>
    <submittedName>
        <fullName evidence="1">Uncharacterized protein</fullName>
    </submittedName>
</protein>
<accession>A0A1L7N0K4</accession>
<proteinExistence type="predicted"/>
<keyword evidence="2" id="KW-1185">Reference proteome</keyword>
<reference evidence="1 2" key="1">
    <citation type="submission" date="2016-12" db="EMBL/GenBank/DDBJ databases">
        <title>Characterization of two jumbo phages RP12 and RP31 infecting the phytopathogen Ralstonia solanacearum.</title>
        <authorList>
            <person name="Kawasaki T."/>
            <person name="Yoshikawa G."/>
            <person name="Ogata H."/>
            <person name="Yamada T."/>
        </authorList>
    </citation>
    <scope>NUCLEOTIDE SEQUENCE [LARGE SCALE GENOMIC DNA]</scope>
    <source>
        <strain evidence="1 2">RP12</strain>
    </source>
</reference>
<dbReference type="GeneID" id="40074413"/>